<gene>
    <name evidence="1" type="ORF">RM698_15895</name>
</gene>
<reference evidence="2" key="1">
    <citation type="submission" date="2023-07" db="EMBL/GenBank/DDBJ databases">
        <title>30 novel species of actinomycetes from the DSMZ collection.</title>
        <authorList>
            <person name="Nouioui I."/>
        </authorList>
    </citation>
    <scope>NUCLEOTIDE SEQUENCE [LARGE SCALE GENOMIC DNA]</scope>
    <source>
        <strain evidence="2">DSM 41979</strain>
    </source>
</reference>
<dbReference type="SUPFAM" id="SSF52540">
    <property type="entry name" value="P-loop containing nucleoside triphosphate hydrolases"/>
    <property type="match status" value="1"/>
</dbReference>
<comment type="caution">
    <text evidence="1">The sequence shown here is derived from an EMBL/GenBank/DDBJ whole genome shotgun (WGS) entry which is preliminary data.</text>
</comment>
<evidence type="ECO:0000313" key="2">
    <source>
        <dbReference type="Proteomes" id="UP001183610"/>
    </source>
</evidence>
<accession>A0ABU2R1E6</accession>
<dbReference type="EMBL" id="JAVRET010000033">
    <property type="protein sequence ID" value="MDT0410528.1"/>
    <property type="molecule type" value="Genomic_DNA"/>
</dbReference>
<evidence type="ECO:0000313" key="1">
    <source>
        <dbReference type="EMBL" id="MDT0410528.1"/>
    </source>
</evidence>
<keyword evidence="2" id="KW-1185">Reference proteome</keyword>
<dbReference type="Pfam" id="PF13671">
    <property type="entry name" value="AAA_33"/>
    <property type="match status" value="1"/>
</dbReference>
<sequence>MIVWLGGTYGAGKTTTARELAEILPGARVFDSEEVGGLLRGILRDEWPGNFQHWPMWRGLVVETARQVLAYTGGTLVVPQTVLSEAYWEEIEGGFRAAGIPVRHFVLHADEETLRARIAGDVEPESAAAGPWRLAHLDAYARALEWLRARATVVDTAGLTPAGVAARIARTLSA</sequence>
<name>A0ABU2R1E6_9ACTN</name>
<protein>
    <submittedName>
        <fullName evidence="1">AAA family ATPase</fullName>
    </submittedName>
</protein>
<dbReference type="Proteomes" id="UP001183610">
    <property type="component" value="Unassembled WGS sequence"/>
</dbReference>
<dbReference type="RefSeq" id="WP_010273105.1">
    <property type="nucleotide sequence ID" value="NZ_JAVRET010000033.1"/>
</dbReference>
<proteinExistence type="predicted"/>
<organism evidence="1 2">
    <name type="scientific">Streptomyces evansiae</name>
    <dbReference type="NCBI Taxonomy" id="3075535"/>
    <lineage>
        <taxon>Bacteria</taxon>
        <taxon>Bacillati</taxon>
        <taxon>Actinomycetota</taxon>
        <taxon>Actinomycetes</taxon>
        <taxon>Kitasatosporales</taxon>
        <taxon>Streptomycetaceae</taxon>
        <taxon>Streptomyces</taxon>
    </lineage>
</organism>
<dbReference type="Gene3D" id="3.40.50.300">
    <property type="entry name" value="P-loop containing nucleotide triphosphate hydrolases"/>
    <property type="match status" value="1"/>
</dbReference>
<dbReference type="InterPro" id="IPR027417">
    <property type="entry name" value="P-loop_NTPase"/>
</dbReference>